<dbReference type="Proteomes" id="UP000449193">
    <property type="component" value="Unassembled WGS sequence"/>
</dbReference>
<evidence type="ECO:0000313" key="1">
    <source>
        <dbReference type="EMBL" id="MTS52305.1"/>
    </source>
</evidence>
<dbReference type="RefSeq" id="WP_155201540.1">
    <property type="nucleotide sequence ID" value="NZ_WMZL01000016.1"/>
</dbReference>
<name>A0A6I3Q7L2_9FIRM</name>
<protein>
    <submittedName>
        <fullName evidence="1">Zinc ribbon domain-containing protein</fullName>
    </submittedName>
</protein>
<sequence length="181" mass="18998">MARVSVFSSSVNPKSAPSRKLWRVIGHGGAKAPRASAGKFAKGALAVMTGGLSLAAEAAAKGVSSIAGKKDIPTYTFDQLLNYDLLEDDETITTGGVGQALVGGALFGGFGAIAGGVTAKRKNKRVVNSITIKLTLNDFNEPCIMIPLLEKPVKVKSKEYEIAYNTAQKMLSMLDVITHNS</sequence>
<proteinExistence type="predicted"/>
<dbReference type="AlphaFoldDB" id="A0A6I3Q7L2"/>
<gene>
    <name evidence="1" type="ORF">GMD52_12235</name>
</gene>
<evidence type="ECO:0000313" key="2">
    <source>
        <dbReference type="Proteomes" id="UP000449193"/>
    </source>
</evidence>
<comment type="caution">
    <text evidence="1">The sequence shown here is derived from an EMBL/GenBank/DDBJ whole genome shotgun (WGS) entry which is preliminary data.</text>
</comment>
<dbReference type="EMBL" id="WMZR01000016">
    <property type="protein sequence ID" value="MTS52305.1"/>
    <property type="molecule type" value="Genomic_DNA"/>
</dbReference>
<accession>A0A6I3Q7L2</accession>
<reference evidence="1 2" key="1">
    <citation type="journal article" date="2019" name="Nat. Med.">
        <title>A library of human gut bacterial isolates paired with longitudinal multiomics data enables mechanistic microbiome research.</title>
        <authorList>
            <person name="Poyet M."/>
            <person name="Groussin M."/>
            <person name="Gibbons S.M."/>
            <person name="Avila-Pacheco J."/>
            <person name="Jiang X."/>
            <person name="Kearney S.M."/>
            <person name="Perrotta A.R."/>
            <person name="Berdy B."/>
            <person name="Zhao S."/>
            <person name="Lieberman T.D."/>
            <person name="Swanson P.K."/>
            <person name="Smith M."/>
            <person name="Roesemann S."/>
            <person name="Alexander J.E."/>
            <person name="Rich S.A."/>
            <person name="Livny J."/>
            <person name="Vlamakis H."/>
            <person name="Clish C."/>
            <person name="Bullock K."/>
            <person name="Deik A."/>
            <person name="Scott J."/>
            <person name="Pierce K.A."/>
            <person name="Xavier R.J."/>
            <person name="Alm E.J."/>
        </authorList>
    </citation>
    <scope>NUCLEOTIDE SEQUENCE [LARGE SCALE GENOMIC DNA]</scope>
    <source>
        <strain evidence="1 2">BIOML-A7</strain>
    </source>
</reference>
<organism evidence="1 2">
    <name type="scientific">Ruthenibacterium lactatiformans</name>
    <dbReference type="NCBI Taxonomy" id="1550024"/>
    <lineage>
        <taxon>Bacteria</taxon>
        <taxon>Bacillati</taxon>
        <taxon>Bacillota</taxon>
        <taxon>Clostridia</taxon>
        <taxon>Eubacteriales</taxon>
        <taxon>Oscillospiraceae</taxon>
        <taxon>Ruthenibacterium</taxon>
    </lineage>
</organism>